<comment type="caution">
    <text evidence="2">The sequence shown here is derived from an EMBL/GenBank/DDBJ whole genome shotgun (WGS) entry which is preliminary data.</text>
</comment>
<dbReference type="Proteomes" id="UP000812966">
    <property type="component" value="Unassembled WGS sequence"/>
</dbReference>
<keyword evidence="1" id="KW-0472">Membrane</keyword>
<evidence type="ECO:0000256" key="1">
    <source>
        <dbReference type="SAM" id="Phobius"/>
    </source>
</evidence>
<protein>
    <submittedName>
        <fullName evidence="2">Uncharacterized protein</fullName>
    </submittedName>
</protein>
<keyword evidence="1" id="KW-1133">Transmembrane helix</keyword>
<dbReference type="EMBL" id="JABELV010000160">
    <property type="protein sequence ID" value="KAG7529003.1"/>
    <property type="molecule type" value="Genomic_DNA"/>
</dbReference>
<evidence type="ECO:0000313" key="3">
    <source>
        <dbReference type="Proteomes" id="UP000812966"/>
    </source>
</evidence>
<organism evidence="2 3">
    <name type="scientific">Filobasidium floriforme</name>
    <dbReference type="NCBI Taxonomy" id="5210"/>
    <lineage>
        <taxon>Eukaryota</taxon>
        <taxon>Fungi</taxon>
        <taxon>Dikarya</taxon>
        <taxon>Basidiomycota</taxon>
        <taxon>Agaricomycotina</taxon>
        <taxon>Tremellomycetes</taxon>
        <taxon>Filobasidiales</taxon>
        <taxon>Filobasidiaceae</taxon>
        <taxon>Filobasidium</taxon>
    </lineage>
</organism>
<reference evidence="2" key="1">
    <citation type="submission" date="2020-04" db="EMBL/GenBank/DDBJ databases">
        <title>Analysis of mating type loci in Filobasidium floriforme.</title>
        <authorList>
            <person name="Nowrousian M."/>
        </authorList>
    </citation>
    <scope>NUCLEOTIDE SEQUENCE</scope>
    <source>
        <strain evidence="2">CBS 6242</strain>
    </source>
</reference>
<sequence length="289" mass="31309">MRIALLALGIIAAIVQSPLCIFRTLSGHFTLKDLFVLMIDIQIGLLAPFYLLSVTDHQWLLSLGSFPYAYQPIHNLGRRGFDLQLVLYETFHGSMTAKVVHGLVIPIQQFSWLFLVSRTSTGPAQLALAILLIAQAVSYKDVRVGTTVLVLNAALCMLGHILHTAYPHALHTDNIKILLFLATLFEMLSHSEEPLPPAIEGSKAFGELANKSYISSPGLVAQLAMIGFTSELAAGVPGRLFNIAVYKGMYRLGYRGTGVMDVGEAKERGKDILAGGWEADALTSGLGGM</sequence>
<proteinExistence type="predicted"/>
<feature type="transmembrane region" description="Helical" evidence="1">
    <location>
        <begin position="34"/>
        <end position="52"/>
    </location>
</feature>
<keyword evidence="1" id="KW-0812">Transmembrane</keyword>
<evidence type="ECO:0000313" key="2">
    <source>
        <dbReference type="EMBL" id="KAG7529003.1"/>
    </source>
</evidence>
<gene>
    <name evidence="2" type="ORF">FFLO_05826</name>
</gene>
<dbReference type="AlphaFoldDB" id="A0A8K0NL40"/>
<keyword evidence="3" id="KW-1185">Reference proteome</keyword>
<name>A0A8K0NL40_9TREE</name>
<accession>A0A8K0NL40</accession>